<accession>A0ABQ4SRM4</accession>
<evidence type="ECO:0000259" key="7">
    <source>
        <dbReference type="PROSITE" id="PS51007"/>
    </source>
</evidence>
<dbReference type="InterPro" id="IPR051811">
    <property type="entry name" value="Cytochrome_c550/c551-like"/>
</dbReference>
<proteinExistence type="predicted"/>
<evidence type="ECO:0000256" key="5">
    <source>
        <dbReference type="ARBA" id="ARBA00023004"/>
    </source>
</evidence>
<evidence type="ECO:0000313" key="8">
    <source>
        <dbReference type="EMBL" id="GJE04458.1"/>
    </source>
</evidence>
<organism evidence="8 9">
    <name type="scientific">Methylobacterium isbiliense</name>
    <dbReference type="NCBI Taxonomy" id="315478"/>
    <lineage>
        <taxon>Bacteria</taxon>
        <taxon>Pseudomonadati</taxon>
        <taxon>Pseudomonadota</taxon>
        <taxon>Alphaproteobacteria</taxon>
        <taxon>Hyphomicrobiales</taxon>
        <taxon>Methylobacteriaceae</taxon>
        <taxon>Methylobacterium</taxon>
    </lineage>
</organism>
<comment type="caution">
    <text evidence="8">The sequence shown here is derived from an EMBL/GenBank/DDBJ whole genome shotgun (WGS) entry which is preliminary data.</text>
</comment>
<dbReference type="SUPFAM" id="SSF46626">
    <property type="entry name" value="Cytochrome c"/>
    <property type="match status" value="1"/>
</dbReference>
<dbReference type="EMBL" id="BPQQ01000122">
    <property type="protein sequence ID" value="GJE04458.1"/>
    <property type="molecule type" value="Genomic_DNA"/>
</dbReference>
<keyword evidence="5 6" id="KW-0408">Iron</keyword>
<feature type="domain" description="Cytochrome c" evidence="7">
    <location>
        <begin position="28"/>
        <end position="109"/>
    </location>
</feature>
<name>A0ABQ4SRM4_9HYPH</name>
<sequence>MRPADIIAAGAVALWALLYAGPVEAWDRQVQQGATLARTNCARCHAVERVGTSPLREAPPFRDLHKRYPVEDLGEALAEGIRTGHPSMPEFRFDPDQAEALIAYLKSLER</sequence>
<protein>
    <recommendedName>
        <fullName evidence="7">Cytochrome c domain-containing protein</fullName>
    </recommendedName>
</protein>
<reference evidence="8" key="2">
    <citation type="submission" date="2021-08" db="EMBL/GenBank/DDBJ databases">
        <authorList>
            <person name="Tani A."/>
            <person name="Ola A."/>
            <person name="Ogura Y."/>
            <person name="Katsura K."/>
            <person name="Hayashi T."/>
        </authorList>
    </citation>
    <scope>NUCLEOTIDE SEQUENCE</scope>
    <source>
        <strain evidence="8">DSM 17168</strain>
    </source>
</reference>
<dbReference type="RefSeq" id="WP_238241828.1">
    <property type="nucleotide sequence ID" value="NZ_BPQQ01000122.1"/>
</dbReference>
<dbReference type="InterPro" id="IPR009056">
    <property type="entry name" value="Cyt_c-like_dom"/>
</dbReference>
<reference evidence="8" key="1">
    <citation type="journal article" date="2021" name="Front. Microbiol.">
        <title>Comprehensive Comparative Genomics and Phenotyping of Methylobacterium Species.</title>
        <authorList>
            <person name="Alessa O."/>
            <person name="Ogura Y."/>
            <person name="Fujitani Y."/>
            <person name="Takami H."/>
            <person name="Hayashi T."/>
            <person name="Sahin N."/>
            <person name="Tani A."/>
        </authorList>
    </citation>
    <scope>NUCLEOTIDE SEQUENCE</scope>
    <source>
        <strain evidence="8">DSM 17168</strain>
    </source>
</reference>
<keyword evidence="3 6" id="KW-0479">Metal-binding</keyword>
<dbReference type="Gene3D" id="1.10.760.10">
    <property type="entry name" value="Cytochrome c-like domain"/>
    <property type="match status" value="1"/>
</dbReference>
<keyword evidence="2 6" id="KW-0349">Heme</keyword>
<evidence type="ECO:0000256" key="3">
    <source>
        <dbReference type="ARBA" id="ARBA00022723"/>
    </source>
</evidence>
<dbReference type="PANTHER" id="PTHR37823">
    <property type="entry name" value="CYTOCHROME C-553-LIKE"/>
    <property type="match status" value="1"/>
</dbReference>
<evidence type="ECO:0000256" key="2">
    <source>
        <dbReference type="ARBA" id="ARBA00022617"/>
    </source>
</evidence>
<dbReference type="Pfam" id="PF13442">
    <property type="entry name" value="Cytochrome_CBB3"/>
    <property type="match status" value="1"/>
</dbReference>
<keyword evidence="9" id="KW-1185">Reference proteome</keyword>
<evidence type="ECO:0000256" key="6">
    <source>
        <dbReference type="PROSITE-ProRule" id="PRU00433"/>
    </source>
</evidence>
<keyword evidence="4" id="KW-0249">Electron transport</keyword>
<dbReference type="Proteomes" id="UP001055153">
    <property type="component" value="Unassembled WGS sequence"/>
</dbReference>
<dbReference type="InterPro" id="IPR036909">
    <property type="entry name" value="Cyt_c-like_dom_sf"/>
</dbReference>
<evidence type="ECO:0000256" key="1">
    <source>
        <dbReference type="ARBA" id="ARBA00022448"/>
    </source>
</evidence>
<evidence type="ECO:0000256" key="4">
    <source>
        <dbReference type="ARBA" id="ARBA00022982"/>
    </source>
</evidence>
<keyword evidence="1" id="KW-0813">Transport</keyword>
<dbReference type="PROSITE" id="PS51007">
    <property type="entry name" value="CYTC"/>
    <property type="match status" value="1"/>
</dbReference>
<dbReference type="PANTHER" id="PTHR37823:SF1">
    <property type="entry name" value="CYTOCHROME C-553-LIKE"/>
    <property type="match status" value="1"/>
</dbReference>
<evidence type="ECO:0000313" key="9">
    <source>
        <dbReference type="Proteomes" id="UP001055153"/>
    </source>
</evidence>
<gene>
    <name evidence="8" type="ORF">GMJLKIPL_6422</name>
</gene>